<comment type="caution">
    <text evidence="1">The sequence shown here is derived from an EMBL/GenBank/DDBJ whole genome shotgun (WGS) entry which is preliminary data.</text>
</comment>
<keyword evidence="2" id="KW-1185">Reference proteome</keyword>
<proteinExistence type="predicted"/>
<gene>
    <name evidence="1" type="ORF">TAF16_1333</name>
</gene>
<evidence type="ECO:0008006" key="3">
    <source>
        <dbReference type="Google" id="ProtNLM"/>
    </source>
</evidence>
<evidence type="ECO:0000313" key="1">
    <source>
        <dbReference type="EMBL" id="OAO79822.1"/>
    </source>
</evidence>
<name>A0A178TFY4_9BACL</name>
<accession>A0A178TFY4</accession>
<protein>
    <recommendedName>
        <fullName evidence="3">Phage head-tail adapter protein</fullName>
    </recommendedName>
</protein>
<sequence length="87" mass="10017">MSEDEIGNQVEQIAERKVFANEFSISSTEYYNAAATGIRPSKSFEIYSFEYKGEERLKHKDVVYRVVRTETRGEKTRITCERVAADG</sequence>
<reference evidence="1 2" key="1">
    <citation type="submission" date="2016-03" db="EMBL/GenBank/DDBJ databases">
        <title>Spore heat resistance.</title>
        <authorList>
            <person name="Boekhorst J."/>
            <person name="Berendsen E.M."/>
            <person name="Wells-Bennik M.H."/>
            <person name="Kuipers O.P."/>
        </authorList>
    </citation>
    <scope>NUCLEOTIDE SEQUENCE [LARGE SCALE GENOMIC DNA]</scope>
    <source>
        <strain evidence="1 2">AF16</strain>
    </source>
</reference>
<evidence type="ECO:0000313" key="2">
    <source>
        <dbReference type="Proteomes" id="UP000078336"/>
    </source>
</evidence>
<dbReference type="OrthoDB" id="2051942at2"/>
<dbReference type="Proteomes" id="UP000078336">
    <property type="component" value="Unassembled WGS sequence"/>
</dbReference>
<dbReference type="RefSeq" id="WP_155732449.1">
    <property type="nucleotide sequence ID" value="NZ_JABJUR010000024.1"/>
</dbReference>
<dbReference type="PATRIC" id="fig|33934.7.peg.687"/>
<dbReference type="AlphaFoldDB" id="A0A178TFY4"/>
<organism evidence="1 2">
    <name type="scientific">Anoxybacillus flavithermus</name>
    <dbReference type="NCBI Taxonomy" id="33934"/>
    <lineage>
        <taxon>Bacteria</taxon>
        <taxon>Bacillati</taxon>
        <taxon>Bacillota</taxon>
        <taxon>Bacilli</taxon>
        <taxon>Bacillales</taxon>
        <taxon>Anoxybacillaceae</taxon>
        <taxon>Anoxybacillus</taxon>
    </lineage>
</organism>
<dbReference type="EMBL" id="LUCQ01000080">
    <property type="protein sequence ID" value="OAO79822.1"/>
    <property type="molecule type" value="Genomic_DNA"/>
</dbReference>